<dbReference type="Proteomes" id="UP000320300">
    <property type="component" value="Unassembled WGS sequence"/>
</dbReference>
<protein>
    <submittedName>
        <fullName evidence="1">Uncharacterized protein</fullName>
    </submittedName>
</protein>
<evidence type="ECO:0000313" key="2">
    <source>
        <dbReference type="Proteomes" id="UP000320300"/>
    </source>
</evidence>
<keyword evidence="2" id="KW-1185">Reference proteome</keyword>
<dbReference type="RefSeq" id="WP_142528529.1">
    <property type="nucleotide sequence ID" value="NZ_CBCSJO010000006.1"/>
</dbReference>
<sequence>MDMVVNVIEAPKEKFTWIGPLRKLEDVKKPIYFWYADRMKVAPLISKDIRSEFPDREYETIKEVLGNVKLKRDFEYLKVWRNK</sequence>
<proteinExistence type="predicted"/>
<dbReference type="AlphaFoldDB" id="A0A521DML1"/>
<name>A0A521DML1_9SPHI</name>
<organism evidence="1 2">
    <name type="scientific">Pedobacter westerhofensis</name>
    <dbReference type="NCBI Taxonomy" id="425512"/>
    <lineage>
        <taxon>Bacteria</taxon>
        <taxon>Pseudomonadati</taxon>
        <taxon>Bacteroidota</taxon>
        <taxon>Sphingobacteriia</taxon>
        <taxon>Sphingobacteriales</taxon>
        <taxon>Sphingobacteriaceae</taxon>
        <taxon>Pedobacter</taxon>
    </lineage>
</organism>
<accession>A0A521DML1</accession>
<evidence type="ECO:0000313" key="1">
    <source>
        <dbReference type="EMBL" id="SMO72954.1"/>
    </source>
</evidence>
<dbReference type="EMBL" id="FXTN01000006">
    <property type="protein sequence ID" value="SMO72954.1"/>
    <property type="molecule type" value="Genomic_DNA"/>
</dbReference>
<dbReference type="OrthoDB" id="9806195at2"/>
<reference evidence="1 2" key="1">
    <citation type="submission" date="2017-05" db="EMBL/GenBank/DDBJ databases">
        <authorList>
            <person name="Varghese N."/>
            <person name="Submissions S."/>
        </authorList>
    </citation>
    <scope>NUCLEOTIDE SEQUENCE [LARGE SCALE GENOMIC DNA]</scope>
    <source>
        <strain evidence="1 2">DSM 19036</strain>
    </source>
</reference>
<gene>
    <name evidence="1" type="ORF">SAMN06265348_1065</name>
</gene>